<dbReference type="SUPFAM" id="SSF48403">
    <property type="entry name" value="Ankyrin repeat"/>
    <property type="match status" value="1"/>
</dbReference>
<dbReference type="Proteomes" id="UP000631114">
    <property type="component" value="Unassembled WGS sequence"/>
</dbReference>
<dbReference type="SMART" id="SM00248">
    <property type="entry name" value="ANK"/>
    <property type="match status" value="2"/>
</dbReference>
<sequence>KAHSKTVELFVAAAVGNLRRLKKLAREVDKNGKGIAKTLATTKDCVGQTVLHAAAAEGMTDICKYLDLSCYIHFYSFVFVTGATPLLRACMDGHLSTVAYLLGKGADPNTRNDKGLTPLHYVAQIGKYLLHPCGFEG</sequence>
<name>A0A835L9Y0_9MAGN</name>
<organism evidence="2 3">
    <name type="scientific">Coptis chinensis</name>
    <dbReference type="NCBI Taxonomy" id="261450"/>
    <lineage>
        <taxon>Eukaryota</taxon>
        <taxon>Viridiplantae</taxon>
        <taxon>Streptophyta</taxon>
        <taxon>Embryophyta</taxon>
        <taxon>Tracheophyta</taxon>
        <taxon>Spermatophyta</taxon>
        <taxon>Magnoliopsida</taxon>
        <taxon>Ranunculales</taxon>
        <taxon>Ranunculaceae</taxon>
        <taxon>Coptidoideae</taxon>
        <taxon>Coptis</taxon>
    </lineage>
</organism>
<proteinExistence type="predicted"/>
<dbReference type="PANTHER" id="PTHR46224:SF67">
    <property type="entry name" value="HSP70-HSP90 ORGANIZING PROTEIN 3-LIKE"/>
    <property type="match status" value="1"/>
</dbReference>
<evidence type="ECO:0000313" key="3">
    <source>
        <dbReference type="Proteomes" id="UP000631114"/>
    </source>
</evidence>
<dbReference type="OrthoDB" id="20872at2759"/>
<gene>
    <name evidence="2" type="ORF">IFM89_004001</name>
</gene>
<keyword evidence="3" id="KW-1185">Reference proteome</keyword>
<dbReference type="PROSITE" id="PS50297">
    <property type="entry name" value="ANK_REP_REGION"/>
    <property type="match status" value="1"/>
</dbReference>
<dbReference type="AlphaFoldDB" id="A0A835L9Y0"/>
<dbReference type="PRINTS" id="PR01415">
    <property type="entry name" value="ANKYRIN"/>
</dbReference>
<dbReference type="InterPro" id="IPR036770">
    <property type="entry name" value="Ankyrin_rpt-contain_sf"/>
</dbReference>
<dbReference type="Pfam" id="PF12796">
    <property type="entry name" value="Ank_2"/>
    <property type="match status" value="1"/>
</dbReference>
<reference evidence="2 3" key="1">
    <citation type="submission" date="2020-10" db="EMBL/GenBank/DDBJ databases">
        <title>The Coptis chinensis genome and diversification of protoberbering-type alkaloids.</title>
        <authorList>
            <person name="Wang B."/>
            <person name="Shu S."/>
            <person name="Song C."/>
            <person name="Liu Y."/>
        </authorList>
    </citation>
    <scope>NUCLEOTIDE SEQUENCE [LARGE SCALE GENOMIC DNA]</scope>
    <source>
        <strain evidence="2">HL-2020</strain>
        <tissue evidence="2">Leaf</tissue>
    </source>
</reference>
<protein>
    <submittedName>
        <fullName evidence="2">Uncharacterized protein</fullName>
    </submittedName>
</protein>
<dbReference type="EMBL" id="JADFTS010000009">
    <property type="protein sequence ID" value="KAF9587543.1"/>
    <property type="molecule type" value="Genomic_DNA"/>
</dbReference>
<dbReference type="PROSITE" id="PS50088">
    <property type="entry name" value="ANK_REPEAT"/>
    <property type="match status" value="1"/>
</dbReference>
<feature type="repeat" description="ANK" evidence="1">
    <location>
        <begin position="81"/>
        <end position="113"/>
    </location>
</feature>
<evidence type="ECO:0000313" key="2">
    <source>
        <dbReference type="EMBL" id="KAF9587543.1"/>
    </source>
</evidence>
<comment type="caution">
    <text evidence="2">The sequence shown here is derived from an EMBL/GenBank/DDBJ whole genome shotgun (WGS) entry which is preliminary data.</text>
</comment>
<dbReference type="PANTHER" id="PTHR46224">
    <property type="entry name" value="ANKYRIN REPEAT FAMILY PROTEIN"/>
    <property type="match status" value="1"/>
</dbReference>
<keyword evidence="1" id="KW-0040">ANK repeat</keyword>
<dbReference type="InterPro" id="IPR051616">
    <property type="entry name" value="Cul2-RING_E3_ligase_SR"/>
</dbReference>
<evidence type="ECO:0000256" key="1">
    <source>
        <dbReference type="PROSITE-ProRule" id="PRU00023"/>
    </source>
</evidence>
<dbReference type="Gene3D" id="1.25.40.20">
    <property type="entry name" value="Ankyrin repeat-containing domain"/>
    <property type="match status" value="1"/>
</dbReference>
<feature type="non-terminal residue" evidence="2">
    <location>
        <position position="137"/>
    </location>
</feature>
<accession>A0A835L9Y0</accession>
<dbReference type="InterPro" id="IPR002110">
    <property type="entry name" value="Ankyrin_rpt"/>
</dbReference>